<dbReference type="PROSITE" id="PS51421">
    <property type="entry name" value="RAS"/>
    <property type="match status" value="1"/>
</dbReference>
<evidence type="ECO:0000313" key="10">
    <source>
        <dbReference type="EMBL" id="ELP94971.1"/>
    </source>
</evidence>
<evidence type="ECO:0000256" key="2">
    <source>
        <dbReference type="ARBA" id="ARBA00010142"/>
    </source>
</evidence>
<dbReference type="PANTHER" id="PTHR24070">
    <property type="entry name" value="RAS, DI-RAS, AND RHEB FAMILY MEMBERS OF SMALL GTPASE SUPERFAMILY"/>
    <property type="match status" value="1"/>
</dbReference>
<sequence length="207" mass="22736">MAAANNTTAFRLVMLGGGAVGKSAITVQLVSGHFVQIYDPTIEDSYRTSISVDGEMVSLDILDTAGQEEYSALRDQYMRSGDGYVIVYSITSTTSFLEANGFREQLYRVLDKDMATEHVSIALCGNKCDLESERQVQTSEAQKLADDWKVLFFETSAKNKINISETFQALVKDIKKNAVAAAPVATDDKADAGKKKKDKKKTNCTMF</sequence>
<dbReference type="Pfam" id="PF00071">
    <property type="entry name" value="Ras"/>
    <property type="match status" value="1"/>
</dbReference>
<keyword evidence="4" id="KW-1003">Cell membrane</keyword>
<evidence type="ECO:0000256" key="4">
    <source>
        <dbReference type="ARBA" id="ARBA00022475"/>
    </source>
</evidence>
<dbReference type="OMA" id="CCGGCVI"/>
<dbReference type="SUPFAM" id="SSF52540">
    <property type="entry name" value="P-loop containing nucleoside triphosphate hydrolases"/>
    <property type="match status" value="1"/>
</dbReference>
<dbReference type="RefSeq" id="XP_004261742.1">
    <property type="nucleotide sequence ID" value="XM_004261694.1"/>
</dbReference>
<dbReference type="SMART" id="SM00174">
    <property type="entry name" value="RHO"/>
    <property type="match status" value="1"/>
</dbReference>
<evidence type="ECO:0000256" key="7">
    <source>
        <dbReference type="ARBA" id="ARBA00023134"/>
    </source>
</evidence>
<dbReference type="InterPro" id="IPR005225">
    <property type="entry name" value="Small_GTP-bd"/>
</dbReference>
<dbReference type="SMART" id="SM00176">
    <property type="entry name" value="RAN"/>
    <property type="match status" value="1"/>
</dbReference>
<gene>
    <name evidence="10" type="ORF">EIN_251150</name>
</gene>
<reference evidence="10 11" key="1">
    <citation type="submission" date="2012-10" db="EMBL/GenBank/DDBJ databases">
        <authorList>
            <person name="Zafar N."/>
            <person name="Inman J."/>
            <person name="Hall N."/>
            <person name="Lorenzi H."/>
            <person name="Caler E."/>
        </authorList>
    </citation>
    <scope>NUCLEOTIDE SEQUENCE [LARGE SCALE GENOMIC DNA]</scope>
    <source>
        <strain evidence="10 11">IP1</strain>
    </source>
</reference>
<dbReference type="Proteomes" id="UP000014680">
    <property type="component" value="Unassembled WGS sequence"/>
</dbReference>
<evidence type="ECO:0000256" key="8">
    <source>
        <dbReference type="ARBA" id="ARBA00023136"/>
    </source>
</evidence>
<evidence type="ECO:0000256" key="6">
    <source>
        <dbReference type="ARBA" id="ARBA00022801"/>
    </source>
</evidence>
<dbReference type="GO" id="GO:0003925">
    <property type="term" value="F:G protein activity"/>
    <property type="evidence" value="ECO:0007669"/>
    <property type="project" value="UniProtKB-EC"/>
</dbReference>
<accession>A0A0A1UEF4</accession>
<organism evidence="10 11">
    <name type="scientific">Entamoeba invadens IP1</name>
    <dbReference type="NCBI Taxonomy" id="370355"/>
    <lineage>
        <taxon>Eukaryota</taxon>
        <taxon>Amoebozoa</taxon>
        <taxon>Evosea</taxon>
        <taxon>Archamoebae</taxon>
        <taxon>Mastigamoebida</taxon>
        <taxon>Entamoebidae</taxon>
        <taxon>Entamoeba</taxon>
    </lineage>
</organism>
<keyword evidence="7" id="KW-0342">GTP-binding</keyword>
<dbReference type="InterPro" id="IPR001806">
    <property type="entry name" value="Small_GTPase"/>
</dbReference>
<evidence type="ECO:0000256" key="5">
    <source>
        <dbReference type="ARBA" id="ARBA00022741"/>
    </source>
</evidence>
<evidence type="ECO:0000313" key="11">
    <source>
        <dbReference type="Proteomes" id="UP000014680"/>
    </source>
</evidence>
<keyword evidence="11" id="KW-1185">Reference proteome</keyword>
<dbReference type="NCBIfam" id="TIGR00231">
    <property type="entry name" value="small_GTP"/>
    <property type="match status" value="1"/>
</dbReference>
<feature type="region of interest" description="Disordered" evidence="9">
    <location>
        <begin position="188"/>
        <end position="207"/>
    </location>
</feature>
<comment type="similarity">
    <text evidence="2">Belongs to the small GTPase superfamily. Rho family.</text>
</comment>
<dbReference type="OrthoDB" id="5976022at2759"/>
<dbReference type="AlphaFoldDB" id="A0A0A1UEF4"/>
<dbReference type="FunFam" id="3.40.50.300:FF:000343">
    <property type="entry name" value="Ras family gtpase"/>
    <property type="match status" value="1"/>
</dbReference>
<dbReference type="InterPro" id="IPR027417">
    <property type="entry name" value="P-loop_NTPase"/>
</dbReference>
<dbReference type="SMART" id="SM00173">
    <property type="entry name" value="RAS"/>
    <property type="match status" value="1"/>
</dbReference>
<dbReference type="InterPro" id="IPR020849">
    <property type="entry name" value="Small_GTPase_Ras-type"/>
</dbReference>
<comment type="subcellular location">
    <subcellularLocation>
        <location evidence="1">Cell membrane</location>
    </subcellularLocation>
</comment>
<dbReference type="EMBL" id="KB206169">
    <property type="protein sequence ID" value="ELP94971.1"/>
    <property type="molecule type" value="Genomic_DNA"/>
</dbReference>
<dbReference type="Gene3D" id="3.40.50.300">
    <property type="entry name" value="P-loop containing nucleotide triphosphate hydrolases"/>
    <property type="match status" value="1"/>
</dbReference>
<dbReference type="PRINTS" id="PR00449">
    <property type="entry name" value="RASTRNSFRMNG"/>
</dbReference>
<keyword evidence="5" id="KW-0547">Nucleotide-binding</keyword>
<evidence type="ECO:0000256" key="1">
    <source>
        <dbReference type="ARBA" id="ARBA00004236"/>
    </source>
</evidence>
<dbReference type="GO" id="GO:0005525">
    <property type="term" value="F:GTP binding"/>
    <property type="evidence" value="ECO:0007669"/>
    <property type="project" value="UniProtKB-KW"/>
</dbReference>
<evidence type="ECO:0000256" key="9">
    <source>
        <dbReference type="SAM" id="MobiDB-lite"/>
    </source>
</evidence>
<dbReference type="PROSITE" id="PS51420">
    <property type="entry name" value="RHO"/>
    <property type="match status" value="1"/>
</dbReference>
<keyword evidence="8" id="KW-0472">Membrane</keyword>
<dbReference type="KEGG" id="eiv:EIN_251150"/>
<proteinExistence type="inferred from homology"/>
<protein>
    <recommendedName>
        <fullName evidence="3">small monomeric GTPase</fullName>
        <ecNumber evidence="3">3.6.5.2</ecNumber>
    </recommendedName>
</protein>
<keyword evidence="6" id="KW-0378">Hydrolase</keyword>
<dbReference type="PROSITE" id="PS51419">
    <property type="entry name" value="RAB"/>
    <property type="match status" value="1"/>
</dbReference>
<dbReference type="GeneID" id="14893969"/>
<name>A0A0A1UEF4_ENTIV</name>
<dbReference type="SMART" id="SM00175">
    <property type="entry name" value="RAB"/>
    <property type="match status" value="1"/>
</dbReference>
<dbReference type="GO" id="GO:0007165">
    <property type="term" value="P:signal transduction"/>
    <property type="evidence" value="ECO:0007669"/>
    <property type="project" value="InterPro"/>
</dbReference>
<dbReference type="CDD" id="cd00876">
    <property type="entry name" value="Ras"/>
    <property type="match status" value="1"/>
</dbReference>
<dbReference type="GO" id="GO:0005886">
    <property type="term" value="C:plasma membrane"/>
    <property type="evidence" value="ECO:0007669"/>
    <property type="project" value="UniProtKB-SubCell"/>
</dbReference>
<evidence type="ECO:0000256" key="3">
    <source>
        <dbReference type="ARBA" id="ARBA00011984"/>
    </source>
</evidence>
<dbReference type="VEuPathDB" id="AmoebaDB:EIN_251150"/>
<dbReference type="EC" id="3.6.5.2" evidence="3"/>
<feature type="compositionally biased region" description="Basic residues" evidence="9">
    <location>
        <begin position="194"/>
        <end position="207"/>
    </location>
</feature>